<dbReference type="RefSeq" id="WP_212188258.1">
    <property type="nucleotide sequence ID" value="NZ_JAGTAR010000002.1"/>
</dbReference>
<sequence length="373" mass="43235">MKFNEVIGHERIKKHLINMVRENRVSHAQLFCGPEGVGKVNLALAFAQFLNCQNRQDEDSCGECASCVKYGKLIHPDLHFVFPVVKSPKYKNPVSDSYLAEWRQFVLSNAYFNINQWFNHLDADKQGLIYSQESQEIIKKLSLKTFEAKYKVMIIWLPEKMHVAAANKLLKLLEEPPEGTVFLLVSDNPNEILGTIQSRAQRLNIPALSIGDISGALQKEYSLSAEECERFAKLSVGNYVAAREIINQSEERTFFFDKFVSLMRLAYGRKLFELIDWCDEMNRQSKERQKNFFEFALRLIRENFMMNIQEKDLLYLTPEEENFSVRFSPFINDGNVLQLSEEFSLAHSHLEQNGNARIILMDLCLKVIMLLKQ</sequence>
<dbReference type="EMBL" id="JAGTAR010000002">
    <property type="protein sequence ID" value="MBR8534352.1"/>
    <property type="molecule type" value="Genomic_DNA"/>
</dbReference>
<dbReference type="Pfam" id="PF13177">
    <property type="entry name" value="DNA_pol3_delta2"/>
    <property type="match status" value="1"/>
</dbReference>
<dbReference type="GO" id="GO:0006261">
    <property type="term" value="P:DNA-templated DNA replication"/>
    <property type="evidence" value="ECO:0007669"/>
    <property type="project" value="TreeGrafter"/>
</dbReference>
<gene>
    <name evidence="1" type="primary">holB</name>
    <name evidence="1" type="ORF">KDU71_02185</name>
</gene>
<dbReference type="GO" id="GO:0008408">
    <property type="term" value="F:3'-5' exonuclease activity"/>
    <property type="evidence" value="ECO:0007669"/>
    <property type="project" value="InterPro"/>
</dbReference>
<dbReference type="EC" id="2.7.7.7" evidence="1"/>
<keyword evidence="1" id="KW-0548">Nucleotidyltransferase</keyword>
<dbReference type="InterPro" id="IPR050238">
    <property type="entry name" value="DNA_Rep/Repair_Clamp_Loader"/>
</dbReference>
<dbReference type="PANTHER" id="PTHR11669">
    <property type="entry name" value="REPLICATION FACTOR C / DNA POLYMERASE III GAMMA-TAU SUBUNIT"/>
    <property type="match status" value="1"/>
</dbReference>
<protein>
    <submittedName>
        <fullName evidence="1">DNA polymerase III subunit delta</fullName>
        <ecNumber evidence="1">2.7.7.7</ecNumber>
    </submittedName>
</protein>
<comment type="caution">
    <text evidence="1">The sequence shown here is derived from an EMBL/GenBank/DDBJ whole genome shotgun (WGS) entry which is preliminary data.</text>
</comment>
<dbReference type="NCBIfam" id="TIGR00678">
    <property type="entry name" value="holB"/>
    <property type="match status" value="1"/>
</dbReference>
<dbReference type="Proteomes" id="UP000679220">
    <property type="component" value="Unassembled WGS sequence"/>
</dbReference>
<dbReference type="GO" id="GO:0003887">
    <property type="term" value="F:DNA-directed DNA polymerase activity"/>
    <property type="evidence" value="ECO:0007669"/>
    <property type="project" value="UniProtKB-EC"/>
</dbReference>
<dbReference type="InterPro" id="IPR004622">
    <property type="entry name" value="DNA_pol_HolB"/>
</dbReference>
<name>A0A941F0S8_9BACT</name>
<organism evidence="1 2">
    <name type="scientific">Carboxylicivirga sediminis</name>
    <dbReference type="NCBI Taxonomy" id="2006564"/>
    <lineage>
        <taxon>Bacteria</taxon>
        <taxon>Pseudomonadati</taxon>
        <taxon>Bacteroidota</taxon>
        <taxon>Bacteroidia</taxon>
        <taxon>Marinilabiliales</taxon>
        <taxon>Marinilabiliaceae</taxon>
        <taxon>Carboxylicivirga</taxon>
    </lineage>
</organism>
<dbReference type="InterPro" id="IPR027417">
    <property type="entry name" value="P-loop_NTPase"/>
</dbReference>
<keyword evidence="1" id="KW-0808">Transferase</keyword>
<evidence type="ECO:0000313" key="1">
    <source>
        <dbReference type="EMBL" id="MBR8534352.1"/>
    </source>
</evidence>
<accession>A0A941F0S8</accession>
<reference evidence="1" key="1">
    <citation type="journal article" date="2018" name="Int. J. Syst. Evol. Microbiol.">
        <title>Carboxylicivirga sediminis sp. nov., isolated from coastal sediment.</title>
        <authorList>
            <person name="Wang F.Q."/>
            <person name="Ren L.H."/>
            <person name="Zou R.J."/>
            <person name="Sun Y.Z."/>
            <person name="Liu X.J."/>
            <person name="Jiang F."/>
            <person name="Liu L.J."/>
        </authorList>
    </citation>
    <scope>NUCLEOTIDE SEQUENCE</scope>
    <source>
        <strain evidence="1">JR1</strain>
    </source>
</reference>
<dbReference type="Gene3D" id="3.40.50.300">
    <property type="entry name" value="P-loop containing nucleotide triphosphate hydrolases"/>
    <property type="match status" value="1"/>
</dbReference>
<dbReference type="SUPFAM" id="SSF52540">
    <property type="entry name" value="P-loop containing nucleoside triphosphate hydrolases"/>
    <property type="match status" value="1"/>
</dbReference>
<proteinExistence type="predicted"/>
<evidence type="ECO:0000313" key="2">
    <source>
        <dbReference type="Proteomes" id="UP000679220"/>
    </source>
</evidence>
<dbReference type="PANTHER" id="PTHR11669:SF8">
    <property type="entry name" value="DNA POLYMERASE III SUBUNIT DELTA"/>
    <property type="match status" value="1"/>
</dbReference>
<reference evidence="1" key="2">
    <citation type="submission" date="2021-04" db="EMBL/GenBank/DDBJ databases">
        <authorList>
            <person name="Zhang T."/>
            <person name="Zhang Y."/>
            <person name="Lu D."/>
            <person name="Zuo D."/>
            <person name="Du Z."/>
        </authorList>
    </citation>
    <scope>NUCLEOTIDE SEQUENCE</scope>
    <source>
        <strain evidence="1">JR1</strain>
    </source>
</reference>
<dbReference type="AlphaFoldDB" id="A0A941F0S8"/>
<keyword evidence="2" id="KW-1185">Reference proteome</keyword>